<dbReference type="InterPro" id="IPR012464">
    <property type="entry name" value="DUF1676"/>
</dbReference>
<gene>
    <name evidence="2" type="ORF">EEDITHA_LOCUS22136</name>
</gene>
<dbReference type="Proteomes" id="UP001153954">
    <property type="component" value="Unassembled WGS sequence"/>
</dbReference>
<feature type="transmembrane region" description="Helical" evidence="1">
    <location>
        <begin position="82"/>
        <end position="101"/>
    </location>
</feature>
<reference evidence="2" key="1">
    <citation type="submission" date="2022-03" db="EMBL/GenBank/DDBJ databases">
        <authorList>
            <person name="Tunstrom K."/>
        </authorList>
    </citation>
    <scope>NUCLEOTIDE SEQUENCE</scope>
</reference>
<organism evidence="2 3">
    <name type="scientific">Euphydryas editha</name>
    <name type="common">Edith's checkerspot</name>
    <dbReference type="NCBI Taxonomy" id="104508"/>
    <lineage>
        <taxon>Eukaryota</taxon>
        <taxon>Metazoa</taxon>
        <taxon>Ecdysozoa</taxon>
        <taxon>Arthropoda</taxon>
        <taxon>Hexapoda</taxon>
        <taxon>Insecta</taxon>
        <taxon>Pterygota</taxon>
        <taxon>Neoptera</taxon>
        <taxon>Endopterygota</taxon>
        <taxon>Lepidoptera</taxon>
        <taxon>Glossata</taxon>
        <taxon>Ditrysia</taxon>
        <taxon>Papilionoidea</taxon>
        <taxon>Nymphalidae</taxon>
        <taxon>Nymphalinae</taxon>
        <taxon>Euphydryas</taxon>
    </lineage>
</organism>
<dbReference type="Pfam" id="PF07898">
    <property type="entry name" value="DUF1676"/>
    <property type="match status" value="1"/>
</dbReference>
<sequence>MNAPSVLRLLYFLTFTILCASAQNNDIRNSSHVHSIELYDGVYVKIPQQKNDQNKLLSFEIDTKKNEVVEGRGKQKKLMQRILPMFIMPFVIQSAIVPLFLGMLKFMLFKSLMIGKLALVLIIINAFRNSNSFKGRQDEEIANVHYGYHAHGMGEIGSYFNS</sequence>
<proteinExistence type="predicted"/>
<keyword evidence="3" id="KW-1185">Reference proteome</keyword>
<keyword evidence="1" id="KW-0812">Transmembrane</keyword>
<dbReference type="PANTHER" id="PTHR21879">
    <property type="entry name" value="FI03362P-RELATED-RELATED"/>
    <property type="match status" value="1"/>
</dbReference>
<accession>A0AAU9VA12</accession>
<comment type="caution">
    <text evidence="2">The sequence shown here is derived from an EMBL/GenBank/DDBJ whole genome shotgun (WGS) entry which is preliminary data.</text>
</comment>
<feature type="transmembrane region" description="Helical" evidence="1">
    <location>
        <begin position="6"/>
        <end position="22"/>
    </location>
</feature>
<keyword evidence="1" id="KW-1133">Transmembrane helix</keyword>
<protein>
    <submittedName>
        <fullName evidence="2">Uncharacterized protein</fullName>
    </submittedName>
</protein>
<evidence type="ECO:0000313" key="3">
    <source>
        <dbReference type="Proteomes" id="UP001153954"/>
    </source>
</evidence>
<evidence type="ECO:0000313" key="2">
    <source>
        <dbReference type="EMBL" id="CAH2108174.1"/>
    </source>
</evidence>
<name>A0AAU9VA12_EUPED</name>
<dbReference type="PANTHER" id="PTHR21879:SF6">
    <property type="entry name" value="OSIRIS 19, ISOFORM A"/>
    <property type="match status" value="1"/>
</dbReference>
<dbReference type="AlphaFoldDB" id="A0AAU9VA12"/>
<dbReference type="GO" id="GO:0016020">
    <property type="term" value="C:membrane"/>
    <property type="evidence" value="ECO:0007669"/>
    <property type="project" value="TreeGrafter"/>
</dbReference>
<keyword evidence="1" id="KW-0472">Membrane</keyword>
<feature type="transmembrane region" description="Helical" evidence="1">
    <location>
        <begin position="107"/>
        <end position="127"/>
    </location>
</feature>
<dbReference type="EMBL" id="CAKOGL010000031">
    <property type="protein sequence ID" value="CAH2108174.1"/>
    <property type="molecule type" value="Genomic_DNA"/>
</dbReference>
<evidence type="ECO:0000256" key="1">
    <source>
        <dbReference type="SAM" id="Phobius"/>
    </source>
</evidence>